<dbReference type="Pfam" id="PF07077">
    <property type="entry name" value="DUF1345"/>
    <property type="match status" value="1"/>
</dbReference>
<dbReference type="Proteomes" id="UP001273531">
    <property type="component" value="Unassembled WGS sequence"/>
</dbReference>
<protein>
    <submittedName>
        <fullName evidence="2">DUF1345 domain-containing protein</fullName>
    </submittedName>
</protein>
<organism evidence="2 3">
    <name type="scientific">Sphingomonas agrestis</name>
    <dbReference type="NCBI Taxonomy" id="3080540"/>
    <lineage>
        <taxon>Bacteria</taxon>
        <taxon>Pseudomonadati</taxon>
        <taxon>Pseudomonadota</taxon>
        <taxon>Alphaproteobacteria</taxon>
        <taxon>Sphingomonadales</taxon>
        <taxon>Sphingomonadaceae</taxon>
        <taxon>Sphingomonas</taxon>
    </lineage>
</organism>
<sequence>MATPTPPGIGNQIAPPRFLLFLAVTAAASLAAISMLGLRTGVMIGFDAGATVFLLSALPLLRHRSDDMRRSASRNDANRLLLLFLTLAVSLVVLVAVASELMQARSPDARSIGLIVGTLVLCWVFSNTIYALHYAHLYYRADDGGDAGGLQFPEEPEPDYWDFVYFAFCLGMTFQTSDVSVTDRGIRKVVTLHCLAAFVFNLGIVAFTINVLGG</sequence>
<feature type="transmembrane region" description="Helical" evidence="1">
    <location>
        <begin position="42"/>
        <end position="61"/>
    </location>
</feature>
<evidence type="ECO:0000313" key="2">
    <source>
        <dbReference type="EMBL" id="MDV3458000.1"/>
    </source>
</evidence>
<accession>A0ABU3Y986</accession>
<feature type="transmembrane region" description="Helical" evidence="1">
    <location>
        <begin position="111"/>
        <end position="132"/>
    </location>
</feature>
<keyword evidence="1" id="KW-0472">Membrane</keyword>
<feature type="transmembrane region" description="Helical" evidence="1">
    <location>
        <begin position="81"/>
        <end position="99"/>
    </location>
</feature>
<keyword evidence="1" id="KW-0812">Transmembrane</keyword>
<evidence type="ECO:0000256" key="1">
    <source>
        <dbReference type="SAM" id="Phobius"/>
    </source>
</evidence>
<dbReference type="InterPro" id="IPR009781">
    <property type="entry name" value="DUF1345"/>
</dbReference>
<dbReference type="EMBL" id="JAWJEJ010000001">
    <property type="protein sequence ID" value="MDV3458000.1"/>
    <property type="molecule type" value="Genomic_DNA"/>
</dbReference>
<evidence type="ECO:0000313" key="3">
    <source>
        <dbReference type="Proteomes" id="UP001273531"/>
    </source>
</evidence>
<feature type="transmembrane region" description="Helical" evidence="1">
    <location>
        <begin position="190"/>
        <end position="212"/>
    </location>
</feature>
<name>A0ABU3Y986_9SPHN</name>
<dbReference type="RefSeq" id="WP_317227117.1">
    <property type="nucleotide sequence ID" value="NZ_JAWJEJ010000001.1"/>
</dbReference>
<reference evidence="2 3" key="1">
    <citation type="submission" date="2023-10" db="EMBL/GenBank/DDBJ databases">
        <title>Sphingomonas sp. HF-S4 16S ribosomal RNA gene Genome sequencing and assembly.</title>
        <authorList>
            <person name="Lee H."/>
        </authorList>
    </citation>
    <scope>NUCLEOTIDE SEQUENCE [LARGE SCALE GENOMIC DNA]</scope>
    <source>
        <strain evidence="2 3">HF-S4</strain>
    </source>
</reference>
<keyword evidence="1" id="KW-1133">Transmembrane helix</keyword>
<comment type="caution">
    <text evidence="2">The sequence shown here is derived from an EMBL/GenBank/DDBJ whole genome shotgun (WGS) entry which is preliminary data.</text>
</comment>
<feature type="transmembrane region" description="Helical" evidence="1">
    <location>
        <begin position="18"/>
        <end position="36"/>
    </location>
</feature>
<proteinExistence type="predicted"/>
<gene>
    <name evidence="2" type="ORF">RZN05_13475</name>
</gene>
<keyword evidence="3" id="KW-1185">Reference proteome</keyword>